<dbReference type="AlphaFoldDB" id="Q4V1H1"/>
<accession>Q4V1H1</accession>
<protein>
    <submittedName>
        <fullName evidence="3">Uncharacterized protein</fullName>
    </submittedName>
</protein>
<evidence type="ECO:0000313" key="3">
    <source>
        <dbReference type="EMBL" id="AAY60436.1"/>
    </source>
</evidence>
<keyword evidence="2" id="KW-0472">Membrane</keyword>
<gene>
    <name evidence="3" type="ordered locus">pE33L466_0284</name>
</gene>
<geneLocation type="plasmid" evidence="3 4">
    <name>pE33L466</name>
</geneLocation>
<reference evidence="4" key="1">
    <citation type="journal article" date="2006" name="J. Bacteriol.">
        <title>Pathogenomic sequence analysis of Bacillus cereus and Bacillus thuringiensis isolates closely related to Bacillus anthracis.</title>
        <authorList>
            <person name="Han C.S."/>
            <person name="Xie G."/>
            <person name="Challacombe J.F."/>
            <person name="Altherr M.R."/>
            <person name="Bhotika S.S."/>
            <person name="Brown N."/>
            <person name="Bruce D."/>
            <person name="Campbell C.S."/>
            <person name="Campbell M.L."/>
            <person name="Chen J."/>
            <person name="Chertkov O."/>
            <person name="Cleland C."/>
            <person name="Dimitrijevic M."/>
            <person name="Doggett N.A."/>
            <person name="Fawcett J.J."/>
            <person name="Glavina T."/>
            <person name="Goodwin L.A."/>
            <person name="Green L.D."/>
            <person name="Hill K.K."/>
            <person name="Hitchcock P."/>
            <person name="Jackson P.J."/>
            <person name="Keim P."/>
            <person name="Kewalramani A.R."/>
            <person name="Longmire J."/>
            <person name="Lucas S."/>
            <person name="Malfatti S."/>
            <person name="McMurry K."/>
            <person name="Meincke L.J."/>
            <person name="Misra M."/>
            <person name="Moseman B.L."/>
            <person name="Mundt M."/>
            <person name="Munk A.C."/>
            <person name="Okinaka R.T."/>
            <person name="Parson-Quintana B."/>
            <person name="Reilly L.P."/>
            <person name="Richardson P."/>
            <person name="Robinson D.L."/>
            <person name="Rubin E."/>
            <person name="Saunders E."/>
            <person name="Tapia R."/>
            <person name="Tesmer J.G."/>
            <person name="Thayer N."/>
            <person name="Thompson L.S."/>
            <person name="Tice H."/>
            <person name="Ticknor L.O."/>
            <person name="Wills P.L."/>
            <person name="Brettin T.S."/>
            <person name="Gilna P."/>
        </authorList>
    </citation>
    <scope>NUCLEOTIDE SEQUENCE [LARGE SCALE GENOMIC DNA]</scope>
    <source>
        <strain evidence="4">ZK / E33L</strain>
        <plasmid evidence="4">pE33L466</plasmid>
    </source>
</reference>
<dbReference type="Proteomes" id="UP000002612">
    <property type="component" value="Plasmid pE33L466"/>
</dbReference>
<organism evidence="3 4">
    <name type="scientific">Bacillus cereus (strain ZK / E33L)</name>
    <dbReference type="NCBI Taxonomy" id="288681"/>
    <lineage>
        <taxon>Bacteria</taxon>
        <taxon>Bacillati</taxon>
        <taxon>Bacillota</taxon>
        <taxon>Bacilli</taxon>
        <taxon>Bacillales</taxon>
        <taxon>Bacillaceae</taxon>
        <taxon>Bacillus</taxon>
        <taxon>Bacillus cereus group</taxon>
    </lineage>
</organism>
<keyword evidence="3" id="KW-0614">Plasmid</keyword>
<evidence type="ECO:0000256" key="1">
    <source>
        <dbReference type="SAM" id="MobiDB-lite"/>
    </source>
</evidence>
<keyword evidence="2" id="KW-1133">Transmembrane helix</keyword>
<feature type="transmembrane region" description="Helical" evidence="2">
    <location>
        <begin position="14"/>
        <end position="33"/>
    </location>
</feature>
<evidence type="ECO:0000313" key="4">
    <source>
        <dbReference type="Proteomes" id="UP000002612"/>
    </source>
</evidence>
<dbReference type="KEGG" id="bcz:pE33L466_0284"/>
<feature type="compositionally biased region" description="Basic and acidic residues" evidence="1">
    <location>
        <begin position="49"/>
        <end position="61"/>
    </location>
</feature>
<name>Q4V1H1_BACCZ</name>
<evidence type="ECO:0000256" key="2">
    <source>
        <dbReference type="SAM" id="Phobius"/>
    </source>
</evidence>
<keyword evidence="2" id="KW-0812">Transmembrane</keyword>
<dbReference type="EMBL" id="CP000040">
    <property type="protein sequence ID" value="AAY60436.1"/>
    <property type="molecule type" value="Genomic_DNA"/>
</dbReference>
<proteinExistence type="predicted"/>
<sequence>MESVLILNRKKEPVVVPFHITILYLLIFRLTSIKASNAAIAQRPLNQRNSEENSPPKKATECTKQVIPNNQSMNFNSFEEYL</sequence>
<feature type="region of interest" description="Disordered" evidence="1">
    <location>
        <begin position="41"/>
        <end position="65"/>
    </location>
</feature>